<dbReference type="AlphaFoldDB" id="A0A0J1B6A4"/>
<dbReference type="STRING" id="595434.RISK_006170"/>
<dbReference type="RefSeq" id="WP_047817033.1">
    <property type="nucleotide sequence ID" value="NZ_LECT01000048.1"/>
</dbReference>
<dbReference type="PATRIC" id="fig|595434.4.peg.5860"/>
<reference evidence="1" key="1">
    <citation type="submission" date="2015-05" db="EMBL/GenBank/DDBJ databases">
        <title>Permanent draft genome of Rhodopirellula islandicus K833.</title>
        <authorList>
            <person name="Kizina J."/>
            <person name="Richter M."/>
            <person name="Glockner F.O."/>
            <person name="Harder J."/>
        </authorList>
    </citation>
    <scope>NUCLEOTIDE SEQUENCE [LARGE SCALE GENOMIC DNA]</scope>
    <source>
        <strain evidence="1">K833</strain>
    </source>
</reference>
<sequence>MPIAEIIHPGFSTADGEVTSISYDGSDVTLRFLDWREHQICVVFRDVTRFEWTDEPDDLFEGEPYDGTCVVRNSAWPPIVAESKWEHYRLNFNACGGRLDVACESFAMGTLP</sequence>
<keyword evidence="2" id="KW-1185">Reference proteome</keyword>
<evidence type="ECO:0000313" key="2">
    <source>
        <dbReference type="Proteomes" id="UP000036367"/>
    </source>
</evidence>
<dbReference type="EMBL" id="LECT01000048">
    <property type="protein sequence ID" value="KLU01986.1"/>
    <property type="molecule type" value="Genomic_DNA"/>
</dbReference>
<protein>
    <submittedName>
        <fullName evidence="1">Uncharacterized protein</fullName>
    </submittedName>
</protein>
<dbReference type="Proteomes" id="UP000036367">
    <property type="component" value="Unassembled WGS sequence"/>
</dbReference>
<comment type="caution">
    <text evidence="1">The sequence shown here is derived from an EMBL/GenBank/DDBJ whole genome shotgun (WGS) entry which is preliminary data.</text>
</comment>
<dbReference type="OrthoDB" id="6195988at2"/>
<name>A0A0J1B6A4_RHOIS</name>
<proteinExistence type="predicted"/>
<accession>A0A0J1B6A4</accession>
<organism evidence="1 2">
    <name type="scientific">Rhodopirellula islandica</name>
    <dbReference type="NCBI Taxonomy" id="595434"/>
    <lineage>
        <taxon>Bacteria</taxon>
        <taxon>Pseudomonadati</taxon>
        <taxon>Planctomycetota</taxon>
        <taxon>Planctomycetia</taxon>
        <taxon>Pirellulales</taxon>
        <taxon>Pirellulaceae</taxon>
        <taxon>Rhodopirellula</taxon>
    </lineage>
</organism>
<evidence type="ECO:0000313" key="1">
    <source>
        <dbReference type="EMBL" id="KLU01986.1"/>
    </source>
</evidence>
<gene>
    <name evidence="1" type="ORF">RISK_006170</name>
</gene>